<name>A0AAE1ULL7_9EUCA</name>
<comment type="caution">
    <text evidence="4">The sequence shown here is derived from an EMBL/GenBank/DDBJ whole genome shotgun (WGS) entry which is preliminary data.</text>
</comment>
<dbReference type="InterPro" id="IPR050951">
    <property type="entry name" value="Retrovirus_Pol_polyprotein"/>
</dbReference>
<evidence type="ECO:0000313" key="4">
    <source>
        <dbReference type="EMBL" id="KAK4322639.1"/>
    </source>
</evidence>
<dbReference type="InterPro" id="IPR054465">
    <property type="entry name" value="Integrase_p58-like_C"/>
</dbReference>
<feature type="domain" description="Integrase zinc-binding" evidence="2">
    <location>
        <begin position="2"/>
        <end position="46"/>
    </location>
</feature>
<dbReference type="EMBL" id="JAWZYT010000503">
    <property type="protein sequence ID" value="KAK4322639.1"/>
    <property type="molecule type" value="Genomic_DNA"/>
</dbReference>
<evidence type="ECO:0000259" key="3">
    <source>
        <dbReference type="Pfam" id="PF22938"/>
    </source>
</evidence>
<dbReference type="PANTHER" id="PTHR37984:SF5">
    <property type="entry name" value="PROTEIN NYNRIN-LIKE"/>
    <property type="match status" value="1"/>
</dbReference>
<sequence length="450" mass="52019">MAHDGGLSGHLGIRKTVARIRSCFFWPSLKRDVAEYCRTCYTCQKMGPLRLVKEKWLEESNERGLLKYVTDVKLRLKRAWELAECNLNKAQTGMKVWYDRKARVRIFKPGDEILLLLPVQGQPLAGRFQGPYRILKKLSDVNYVLETPDKRKSRRICHVNMIKLYYRRENPVVMINVCSKNEEDVVPEMKSRWNGVVNVEELIREKTSHLESPEREELSGLLYRFQSVFRNSPGRTNVLEHDVDVGEAEPRRQRPYRVNPEKANLIRKEIQYMLEHDLIESCQSEWASPVTLVDKPDDVESFLRSNPSFEEIDVLTKHELQLVARGLGVLEVSDILKAHLVEKVWSEMQVRSARSVQGAQGWDMAPGAEDDVEEQREAEPVTMGLPSMREILSSSVTDQQVVLARIQAQVEMARINAQLEQQRLECGDRRQSEVLHTGFDVTKHMKMVPE</sequence>
<dbReference type="PANTHER" id="PTHR37984">
    <property type="entry name" value="PROTEIN CBG26694"/>
    <property type="match status" value="1"/>
</dbReference>
<reference evidence="4" key="1">
    <citation type="submission" date="2023-11" db="EMBL/GenBank/DDBJ databases">
        <title>Genome assemblies of two species of porcelain crab, Petrolisthes cinctipes and Petrolisthes manimaculis (Anomura: Porcellanidae).</title>
        <authorList>
            <person name="Angst P."/>
        </authorList>
    </citation>
    <scope>NUCLEOTIDE SEQUENCE</scope>
    <source>
        <strain evidence="4">PB745_02</strain>
        <tissue evidence="4">Gill</tissue>
    </source>
</reference>
<evidence type="ECO:0000259" key="2">
    <source>
        <dbReference type="Pfam" id="PF17921"/>
    </source>
</evidence>
<protein>
    <recommendedName>
        <fullName evidence="1">RNA-directed DNA polymerase</fullName>
        <ecNumber evidence="1">2.7.7.49</ecNumber>
    </recommendedName>
</protein>
<dbReference type="GO" id="GO:0003964">
    <property type="term" value="F:RNA-directed DNA polymerase activity"/>
    <property type="evidence" value="ECO:0007669"/>
    <property type="project" value="UniProtKB-EC"/>
</dbReference>
<evidence type="ECO:0000256" key="1">
    <source>
        <dbReference type="ARBA" id="ARBA00012493"/>
    </source>
</evidence>
<evidence type="ECO:0000313" key="5">
    <source>
        <dbReference type="Proteomes" id="UP001292094"/>
    </source>
</evidence>
<proteinExistence type="predicted"/>
<dbReference type="InterPro" id="IPR041588">
    <property type="entry name" value="Integrase_H2C2"/>
</dbReference>
<dbReference type="SUPFAM" id="SSF56672">
    <property type="entry name" value="DNA/RNA polymerases"/>
    <property type="match status" value="1"/>
</dbReference>
<dbReference type="FunFam" id="1.10.340.70:FF:000001">
    <property type="entry name" value="Retrovirus-related Pol polyprotein from transposon gypsy-like Protein"/>
    <property type="match status" value="1"/>
</dbReference>
<dbReference type="AlphaFoldDB" id="A0AAE1ULL7"/>
<feature type="domain" description="Integrase p58-like C-terminal" evidence="3">
    <location>
        <begin position="130"/>
        <end position="163"/>
    </location>
</feature>
<accession>A0AAE1ULL7</accession>
<dbReference type="EC" id="2.7.7.49" evidence="1"/>
<keyword evidence="5" id="KW-1185">Reference proteome</keyword>
<dbReference type="Gene3D" id="1.10.340.70">
    <property type="match status" value="1"/>
</dbReference>
<dbReference type="Pfam" id="PF22938">
    <property type="entry name" value="Integrase_p58_C"/>
    <property type="match status" value="1"/>
</dbReference>
<dbReference type="Pfam" id="PF17921">
    <property type="entry name" value="Integrase_H2C2"/>
    <property type="match status" value="1"/>
</dbReference>
<organism evidence="4 5">
    <name type="scientific">Petrolisthes manimaculis</name>
    <dbReference type="NCBI Taxonomy" id="1843537"/>
    <lineage>
        <taxon>Eukaryota</taxon>
        <taxon>Metazoa</taxon>
        <taxon>Ecdysozoa</taxon>
        <taxon>Arthropoda</taxon>
        <taxon>Crustacea</taxon>
        <taxon>Multicrustacea</taxon>
        <taxon>Malacostraca</taxon>
        <taxon>Eumalacostraca</taxon>
        <taxon>Eucarida</taxon>
        <taxon>Decapoda</taxon>
        <taxon>Pleocyemata</taxon>
        <taxon>Anomura</taxon>
        <taxon>Galatheoidea</taxon>
        <taxon>Porcellanidae</taxon>
        <taxon>Petrolisthes</taxon>
    </lineage>
</organism>
<dbReference type="Proteomes" id="UP001292094">
    <property type="component" value="Unassembled WGS sequence"/>
</dbReference>
<gene>
    <name evidence="4" type="ORF">Pmani_006616</name>
</gene>
<dbReference type="InterPro" id="IPR043502">
    <property type="entry name" value="DNA/RNA_pol_sf"/>
</dbReference>
<dbReference type="Gene3D" id="3.10.10.10">
    <property type="entry name" value="HIV Type 1 Reverse Transcriptase, subunit A, domain 1"/>
    <property type="match status" value="1"/>
</dbReference>